<accession>A0ABY7Q8M8</accession>
<feature type="region of interest" description="Disordered" evidence="1">
    <location>
        <begin position="518"/>
        <end position="548"/>
    </location>
</feature>
<evidence type="ECO:0000313" key="3">
    <source>
        <dbReference type="Proteomes" id="UP001212821"/>
    </source>
</evidence>
<gene>
    <name evidence="2" type="ORF">O1G21_26460</name>
</gene>
<dbReference type="InterPro" id="IPR027417">
    <property type="entry name" value="P-loop_NTPase"/>
</dbReference>
<dbReference type="EMBL" id="CP115450">
    <property type="protein sequence ID" value="WBP89030.1"/>
    <property type="molecule type" value="Genomic_DNA"/>
</dbReference>
<feature type="compositionally biased region" description="Pro residues" evidence="1">
    <location>
        <begin position="533"/>
        <end position="548"/>
    </location>
</feature>
<organism evidence="2 3">
    <name type="scientific">Kitasatospora cathayae</name>
    <dbReference type="NCBI Taxonomy" id="3004092"/>
    <lineage>
        <taxon>Bacteria</taxon>
        <taxon>Bacillati</taxon>
        <taxon>Actinomycetota</taxon>
        <taxon>Actinomycetes</taxon>
        <taxon>Kitasatosporales</taxon>
        <taxon>Streptomycetaceae</taxon>
        <taxon>Kitasatospora</taxon>
    </lineage>
</organism>
<protein>
    <recommendedName>
        <fullName evidence="4">AAA+ ATPase domain-containing protein</fullName>
    </recommendedName>
</protein>
<dbReference type="Gene3D" id="3.40.50.300">
    <property type="entry name" value="P-loop containing nucleotide triphosphate hydrolases"/>
    <property type="match status" value="1"/>
</dbReference>
<evidence type="ECO:0000256" key="1">
    <source>
        <dbReference type="SAM" id="MobiDB-lite"/>
    </source>
</evidence>
<evidence type="ECO:0000313" key="2">
    <source>
        <dbReference type="EMBL" id="WBP89030.1"/>
    </source>
</evidence>
<feature type="region of interest" description="Disordered" evidence="1">
    <location>
        <begin position="1"/>
        <end position="20"/>
    </location>
</feature>
<reference evidence="3" key="1">
    <citation type="submission" date="2022-12" db="EMBL/GenBank/DDBJ databases">
        <authorList>
            <person name="Mo P."/>
        </authorList>
    </citation>
    <scope>NUCLEOTIDE SEQUENCE [LARGE SCALE GENOMIC DNA]</scope>
    <source>
        <strain evidence="3">HUAS 3-15</strain>
    </source>
</reference>
<evidence type="ECO:0008006" key="4">
    <source>
        <dbReference type="Google" id="ProtNLM"/>
    </source>
</evidence>
<name>A0ABY7Q8M8_9ACTN</name>
<sequence>MPENNGAPGGSGRIRTGDVSGTMIVGNRNTVTNLNITAGHGSAITLNAGPPPNPVKRQPISHLPRSGADPLIGRERELQALQQAIGARQLVQIWGTSGVGKSALLRHVARTLPRGPEGVAYIEAGGRTADDLAQAIFDISFDAPNYKPSLEVLKEHLKTLRLRIYLDDAGLDEKDLHRLFDMAGQSAFVFTSQHRSPVAGVHAIRLDGLTDTAGVHLVQTVLARPLRPEETQTVAALCDALHGNPLRLRRIALSVATGKRLPTIADLPALLPALLNRLQPAERDLLHLLGSLSGAELAAPQLNALLGRTDSDALAGGLVRHGLLIASETGYGCPPDVAECVLKSRMTQFPADRLCRALTAWVESRDTTPDQVAAHFQALDVAVLGAERSGQAQLGVELARAASPKLALSRQFDAWGSLLGAGWAAAKSVGDRAGEEFFLREARTRRKAIGRAALTTALALEAGALWQELAALQAHSVAHHAATTAITAVPPVAPLAPVVPVAPVTPVTPAPTAVAPPTVTHPAVSPPTITHPVPTPTAPAPVHAPTPPQVIDLSQTAQQPLPAGHVAGTHAAPSHAVPQKIDLSGAHSSATTHSTHAASSTATTTSTGHTALATAGAATAKGGVALVVACVVGLGTVLGVGAMVYAQNQSDGTPAAQATYPSVPTRPVYTPRPPVPAPPVYTPKPPAPAPAPLVTPDPVDPVCATAEPELEQETQQYNADLATVQSAVESYNNAIEAHNSGRTSTVPDDSAMNSRIDIILKDLRASESTLRGAISQARDRSVVADLKGILTARQQEESQFRSFRNKTSNSYDTASQASAFNSAWRSLVIHCTAF</sequence>
<dbReference type="RefSeq" id="WP_270147126.1">
    <property type="nucleotide sequence ID" value="NZ_CP115450.1"/>
</dbReference>
<feature type="region of interest" description="Disordered" evidence="1">
    <location>
        <begin position="586"/>
        <end position="605"/>
    </location>
</feature>
<proteinExistence type="predicted"/>
<keyword evidence="3" id="KW-1185">Reference proteome</keyword>
<dbReference type="Proteomes" id="UP001212821">
    <property type="component" value="Chromosome"/>
</dbReference>
<feature type="compositionally biased region" description="Low complexity" evidence="1">
    <location>
        <begin position="518"/>
        <end position="532"/>
    </location>
</feature>
<dbReference type="SUPFAM" id="SSF52540">
    <property type="entry name" value="P-loop containing nucleoside triphosphate hydrolases"/>
    <property type="match status" value="1"/>
</dbReference>